<dbReference type="PROSITE" id="PS00010">
    <property type="entry name" value="ASX_HYDROXYL"/>
    <property type="match status" value="4"/>
</dbReference>
<reference evidence="15" key="1">
    <citation type="submission" date="2011-05" db="EMBL/GenBank/DDBJ databases">
        <authorList>
            <person name="Richards S.R."/>
            <person name="Qu J."/>
            <person name="Jiang H."/>
            <person name="Jhangiani S.N."/>
            <person name="Agravi P."/>
            <person name="Goodspeed R."/>
            <person name="Gross S."/>
            <person name="Mandapat C."/>
            <person name="Jackson L."/>
            <person name="Mathew T."/>
            <person name="Pu L."/>
            <person name="Thornton R."/>
            <person name="Saada N."/>
            <person name="Wilczek-Boney K.B."/>
            <person name="Lee S."/>
            <person name="Kovar C."/>
            <person name="Wu Y."/>
            <person name="Scherer S.E."/>
            <person name="Worley K.C."/>
            <person name="Muzny D.M."/>
            <person name="Gibbs R."/>
        </authorList>
    </citation>
    <scope>NUCLEOTIDE SEQUENCE</scope>
    <source>
        <strain evidence="15">Brora</strain>
    </source>
</reference>
<evidence type="ECO:0000256" key="1">
    <source>
        <dbReference type="ARBA" id="ARBA00004498"/>
    </source>
</evidence>
<feature type="domain" description="EGF-like" evidence="13">
    <location>
        <begin position="1095"/>
        <end position="1138"/>
    </location>
</feature>
<evidence type="ECO:0000259" key="13">
    <source>
        <dbReference type="PROSITE" id="PS50026"/>
    </source>
</evidence>
<keyword evidence="10" id="KW-0325">Glycoprotein</keyword>
<evidence type="ECO:0000313" key="14">
    <source>
        <dbReference type="EnsemblMetazoa" id="SMAR005491-PA"/>
    </source>
</evidence>
<comment type="subcellular location">
    <subcellularLocation>
        <location evidence="1">Secreted</location>
        <location evidence="1">Extracellular space</location>
        <location evidence="1">Extracellular matrix</location>
    </subcellularLocation>
</comment>
<dbReference type="SUPFAM" id="SSF57196">
    <property type="entry name" value="EGF/Laminin"/>
    <property type="match status" value="3"/>
</dbReference>
<reference evidence="14" key="2">
    <citation type="submission" date="2015-02" db="UniProtKB">
        <authorList>
            <consortium name="EnsemblMetazoa"/>
        </authorList>
    </citation>
    <scope>IDENTIFICATION</scope>
</reference>
<dbReference type="EMBL" id="JH431612">
    <property type="status" value="NOT_ANNOTATED_CDS"/>
    <property type="molecule type" value="Genomic_DNA"/>
</dbReference>
<evidence type="ECO:0000256" key="4">
    <source>
        <dbReference type="ARBA" id="ARBA00022530"/>
    </source>
</evidence>
<dbReference type="PROSITE" id="PS01187">
    <property type="entry name" value="EGF_CA"/>
    <property type="match status" value="5"/>
</dbReference>
<dbReference type="InterPro" id="IPR009030">
    <property type="entry name" value="Growth_fac_rcpt_cys_sf"/>
</dbReference>
<dbReference type="Pfam" id="PF07645">
    <property type="entry name" value="EGF_CA"/>
    <property type="match status" value="14"/>
</dbReference>
<keyword evidence="7" id="KW-0677">Repeat</keyword>
<dbReference type="InterPro" id="IPR018097">
    <property type="entry name" value="EGF_Ca-bd_CS"/>
</dbReference>
<feature type="disulfide bond" evidence="11">
    <location>
        <begin position="1059"/>
        <end position="1069"/>
    </location>
</feature>
<dbReference type="InterPro" id="IPR055088">
    <property type="entry name" value="Fibulin_C"/>
</dbReference>
<dbReference type="InterPro" id="IPR026823">
    <property type="entry name" value="cEGF"/>
</dbReference>
<comment type="similarity">
    <text evidence="2">Belongs to the fibulin family.</text>
</comment>
<dbReference type="InterPro" id="IPR000742">
    <property type="entry name" value="EGF"/>
</dbReference>
<dbReference type="GO" id="GO:0005509">
    <property type="term" value="F:calcium ion binding"/>
    <property type="evidence" value="ECO:0007669"/>
    <property type="project" value="InterPro"/>
</dbReference>
<comment type="caution">
    <text evidence="11">Lacks conserved residue(s) required for the propagation of feature annotation.</text>
</comment>
<dbReference type="CDD" id="cd00054">
    <property type="entry name" value="EGF_CA"/>
    <property type="match status" value="6"/>
</dbReference>
<feature type="domain" description="EGF-like" evidence="13">
    <location>
        <begin position="1055"/>
        <end position="1094"/>
    </location>
</feature>
<dbReference type="FunFam" id="2.10.25.10:FF:000119">
    <property type="entry name" value="vitamin K-dependent protein S"/>
    <property type="match status" value="1"/>
</dbReference>
<dbReference type="PANTHER" id="PTHR24034">
    <property type="entry name" value="EGF-LIKE DOMAIN-CONTAINING PROTEIN"/>
    <property type="match status" value="1"/>
</dbReference>
<dbReference type="InterPro" id="IPR049883">
    <property type="entry name" value="NOTCH1_EGF-like"/>
</dbReference>
<feature type="domain" description="EGF-like" evidence="13">
    <location>
        <begin position="972"/>
        <end position="1013"/>
    </location>
</feature>
<accession>T1IWC6</accession>
<dbReference type="Gene3D" id="2.10.25.10">
    <property type="entry name" value="Laminin"/>
    <property type="match status" value="20"/>
</dbReference>
<keyword evidence="3" id="KW-0964">Secreted</keyword>
<dbReference type="SMART" id="SM00181">
    <property type="entry name" value="EGF"/>
    <property type="match status" value="16"/>
</dbReference>
<keyword evidence="8" id="KW-0106">Calcium</keyword>
<feature type="chain" id="PRO_5004589997" description="EGF-like domain-containing protein" evidence="12">
    <location>
        <begin position="24"/>
        <end position="1316"/>
    </location>
</feature>
<evidence type="ECO:0000256" key="3">
    <source>
        <dbReference type="ARBA" id="ARBA00022525"/>
    </source>
</evidence>
<evidence type="ECO:0000256" key="12">
    <source>
        <dbReference type="SAM" id="SignalP"/>
    </source>
</evidence>
<dbReference type="InterPro" id="IPR050751">
    <property type="entry name" value="ECM_structural_protein"/>
</dbReference>
<feature type="domain" description="EGF-like" evidence="13">
    <location>
        <begin position="1014"/>
        <end position="1054"/>
    </location>
</feature>
<keyword evidence="5 11" id="KW-0245">EGF-like domain</keyword>
<sequence length="1316" mass="145398">MHCSNNFKHFFLLGMIIVNSCHASPRSEQLLKQVRHKNIRSSGVNSLESMFTQCCSLGMSWVDEKRPCEVAVSPPVSGIPVDLQTPCLVTASICCLRSSRIAMCELGKVDAMDGHECLRSVLPGGEYRKDCCDSCKIGLMTGSRGESCSFSTFGFEYPWDEGFADCCQISKLSSGGISLPDVNENNEVQDGRCGANNPCEHLCKDTGHAIECSCQSGYQLEKDGKSCVDIDECVSGFHLCDHDLQQCVNTEGSYFCLSQDGSRDYPRTRALESGGATFSPAHVPRPLGSSSGTSGGACPIGYDYNPATRTCDDVNECKLNIDSCDRRTHNCQNTQGSYLCIEQPSPQCAPDINECADGLDYCNREREYCVNTNGGYECQPKTRSQCPAGYKYNSLLLSCEDINECDEPIPPCKHCINTEGAYVCGSEQQCPAGYKSGLHGVCEDVNECLENLDDCDKVIDDCINEIGSYRCDAKANGQQKLCASGYRFDTRQNQCADVNECIENLHTCDVKTHLCINTEGSFRCQRLSVPLVVKTLMNVLLEPITVQRLMNVKIQWADYLQIAWNRLVRSGTSIGFRNATMPREGTHTCDPEKEVCINKVGGFVCRALVCPSGYRPNLIARTCVDINECEESNHNCTINQECINRIGGFYCQTIIIRDCPLGYKFDLLSKSCKDIDECLESLNNCPPSHTCVNIPGNFVCHAICQPGFINDPNDPRQCKDIDECAEGIDACNRDRETCINSVGSYRCVSHKLDCEAGYQFDSSAGNCVDIDECAESRHNCYLPSQICVNTQGAFECVSGDIQECSQGYRFDPSSESCIDVNECQTGEQTCTPSQRCDNTIGSYTCVRTTGCGTGYTLNAQTGNCEDDDECELGLDNCGSLHSCHNNLGSFRCVLKVCPAGFRLESNGLCLPIVCTTGFEIDATGSCVDINECTQSNICPFSYACVNSIGSYKCEKRNFCGDGFEVVGTRCVDVDECTRGTHKCRAGQTCVNRQGNYACQCPIGYLMNSRRECEDECARYGRICTDNGICENTPGSYICRCNSGFTQSGDGKTCIDVDECEASFVCHQKCINTWGSYQCACNQGYTLAEDSRTCQDIDECSLWRGRGHLCIGICVNEPGSYTCNCPDGYKLGADKRTCHDINECSQPNICRQENEVCLNTRGGYRCNEIVCPANYIRDTEHKTSDDDHDFSVTCHKQCISSNIACMLNNTNSITRQFTSRPSFPVLNEPLTIVHMKAIVKQSFQNDFYVDIQLEDGIFNYLFDVISDKEQGSLRLIFPITGPLSIELRIVMRLIVHSNIVASKHLIFVYLDIAKYRF</sequence>
<dbReference type="PROSITE" id="PS01186">
    <property type="entry name" value="EGF_2"/>
    <property type="match status" value="4"/>
</dbReference>
<keyword evidence="6 12" id="KW-0732">Signal</keyword>
<evidence type="ECO:0000256" key="7">
    <source>
        <dbReference type="ARBA" id="ARBA00022737"/>
    </source>
</evidence>
<evidence type="ECO:0000256" key="11">
    <source>
        <dbReference type="PROSITE-ProRule" id="PRU00076"/>
    </source>
</evidence>
<keyword evidence="15" id="KW-1185">Reference proteome</keyword>
<feature type="signal peptide" evidence="12">
    <location>
        <begin position="1"/>
        <end position="23"/>
    </location>
</feature>
<dbReference type="InterPro" id="IPR001881">
    <property type="entry name" value="EGF-like_Ca-bd_dom"/>
</dbReference>
<dbReference type="Pfam" id="PF22914">
    <property type="entry name" value="Fibulin_C"/>
    <property type="match status" value="1"/>
</dbReference>
<name>T1IWC6_STRMM</name>
<dbReference type="PANTHER" id="PTHR24034:SF111">
    <property type="entry name" value="FIBULIN-2-LIKE ISOFORM X1"/>
    <property type="match status" value="1"/>
</dbReference>
<organism evidence="14 15">
    <name type="scientific">Strigamia maritima</name>
    <name type="common">European centipede</name>
    <name type="synonym">Geophilus maritimus</name>
    <dbReference type="NCBI Taxonomy" id="126957"/>
    <lineage>
        <taxon>Eukaryota</taxon>
        <taxon>Metazoa</taxon>
        <taxon>Ecdysozoa</taxon>
        <taxon>Arthropoda</taxon>
        <taxon>Myriapoda</taxon>
        <taxon>Chilopoda</taxon>
        <taxon>Pleurostigmophora</taxon>
        <taxon>Geophilomorpha</taxon>
        <taxon>Linotaeniidae</taxon>
        <taxon>Strigamia</taxon>
    </lineage>
</organism>
<evidence type="ECO:0000313" key="15">
    <source>
        <dbReference type="Proteomes" id="UP000014500"/>
    </source>
</evidence>
<dbReference type="PhylomeDB" id="T1IWC6"/>
<evidence type="ECO:0000256" key="6">
    <source>
        <dbReference type="ARBA" id="ARBA00022729"/>
    </source>
</evidence>
<dbReference type="HOGENOM" id="CLU_004826_1_0_1"/>
<dbReference type="FunFam" id="2.10.25.10:FF:000038">
    <property type="entry name" value="Fibrillin 2"/>
    <property type="match status" value="2"/>
</dbReference>
<proteinExistence type="inferred from homology"/>
<evidence type="ECO:0000256" key="10">
    <source>
        <dbReference type="ARBA" id="ARBA00023180"/>
    </source>
</evidence>
<dbReference type="SUPFAM" id="SSF57184">
    <property type="entry name" value="Growth factor receptor domain"/>
    <property type="match status" value="5"/>
</dbReference>
<protein>
    <recommendedName>
        <fullName evidence="13">EGF-like domain-containing protein</fullName>
    </recommendedName>
</protein>
<dbReference type="FunFam" id="2.10.25.10:FF:000240">
    <property type="entry name" value="Vitamin K-dependent protein S"/>
    <property type="match status" value="1"/>
</dbReference>
<evidence type="ECO:0000256" key="2">
    <source>
        <dbReference type="ARBA" id="ARBA00006127"/>
    </source>
</evidence>
<dbReference type="Pfam" id="PF12662">
    <property type="entry name" value="cEGF"/>
    <property type="match status" value="4"/>
</dbReference>
<dbReference type="eggNOG" id="KOG1217">
    <property type="taxonomic scope" value="Eukaryota"/>
</dbReference>
<evidence type="ECO:0000256" key="9">
    <source>
        <dbReference type="ARBA" id="ARBA00023157"/>
    </source>
</evidence>
<dbReference type="PROSITE" id="PS50026">
    <property type="entry name" value="EGF_3"/>
    <property type="match status" value="4"/>
</dbReference>
<keyword evidence="4" id="KW-0272">Extracellular matrix</keyword>
<dbReference type="EnsemblMetazoa" id="SMAR005491-RA">
    <property type="protein sequence ID" value="SMAR005491-PA"/>
    <property type="gene ID" value="SMAR005491"/>
</dbReference>
<dbReference type="SMART" id="SM00179">
    <property type="entry name" value="EGF_CA"/>
    <property type="match status" value="20"/>
</dbReference>
<evidence type="ECO:0000256" key="5">
    <source>
        <dbReference type="ARBA" id="ARBA00022536"/>
    </source>
</evidence>
<keyword evidence="9 11" id="KW-1015">Disulfide bond</keyword>
<evidence type="ECO:0000256" key="8">
    <source>
        <dbReference type="ARBA" id="ARBA00022837"/>
    </source>
</evidence>
<dbReference type="Proteomes" id="UP000014500">
    <property type="component" value="Unassembled WGS sequence"/>
</dbReference>
<dbReference type="OMA" id="TSSNHNC"/>
<dbReference type="STRING" id="126957.T1IWC6"/>
<dbReference type="InterPro" id="IPR000152">
    <property type="entry name" value="EGF-type_Asp/Asn_hydroxyl_site"/>
</dbReference>